<evidence type="ECO:0000313" key="2">
    <source>
        <dbReference type="Proteomes" id="UP001341840"/>
    </source>
</evidence>
<evidence type="ECO:0000313" key="1">
    <source>
        <dbReference type="EMBL" id="MED6132763.1"/>
    </source>
</evidence>
<dbReference type="Proteomes" id="UP001341840">
    <property type="component" value="Unassembled WGS sequence"/>
</dbReference>
<gene>
    <name evidence="1" type="ORF">PIB30_021890</name>
</gene>
<name>A0ABU6S9B1_9FABA</name>
<reference evidence="1 2" key="1">
    <citation type="journal article" date="2023" name="Plants (Basel)">
        <title>Bridging the Gap: Combining Genomics and Transcriptomics Approaches to Understand Stylosanthes scabra, an Orphan Legume from the Brazilian Caatinga.</title>
        <authorList>
            <person name="Ferreira-Neto J.R.C."/>
            <person name="da Silva M.D."/>
            <person name="Binneck E."/>
            <person name="de Melo N.F."/>
            <person name="da Silva R.H."/>
            <person name="de Melo A.L.T.M."/>
            <person name="Pandolfi V."/>
            <person name="Bustamante F.O."/>
            <person name="Brasileiro-Vidal A.C."/>
            <person name="Benko-Iseppon A.M."/>
        </authorList>
    </citation>
    <scope>NUCLEOTIDE SEQUENCE [LARGE SCALE GENOMIC DNA]</scope>
    <source>
        <tissue evidence="1">Leaves</tissue>
    </source>
</reference>
<sequence length="114" mass="12781">MMTTIEGVMHEETMTELASTTRGDNNYKSIRAKTTMNSMGEVAEVEKVRNRGDRPKLGLSPNFEHEAINCYYVKASSQPKISSFFLLGPDPIAKRNSFKCGSKYNQLRLLGCVL</sequence>
<keyword evidence="2" id="KW-1185">Reference proteome</keyword>
<accession>A0ABU6S9B1</accession>
<dbReference type="EMBL" id="JASCZI010060488">
    <property type="protein sequence ID" value="MED6132763.1"/>
    <property type="molecule type" value="Genomic_DNA"/>
</dbReference>
<proteinExistence type="predicted"/>
<protein>
    <submittedName>
        <fullName evidence="1">Uncharacterized protein</fullName>
    </submittedName>
</protein>
<organism evidence="1 2">
    <name type="scientific">Stylosanthes scabra</name>
    <dbReference type="NCBI Taxonomy" id="79078"/>
    <lineage>
        <taxon>Eukaryota</taxon>
        <taxon>Viridiplantae</taxon>
        <taxon>Streptophyta</taxon>
        <taxon>Embryophyta</taxon>
        <taxon>Tracheophyta</taxon>
        <taxon>Spermatophyta</taxon>
        <taxon>Magnoliopsida</taxon>
        <taxon>eudicotyledons</taxon>
        <taxon>Gunneridae</taxon>
        <taxon>Pentapetalae</taxon>
        <taxon>rosids</taxon>
        <taxon>fabids</taxon>
        <taxon>Fabales</taxon>
        <taxon>Fabaceae</taxon>
        <taxon>Papilionoideae</taxon>
        <taxon>50 kb inversion clade</taxon>
        <taxon>dalbergioids sensu lato</taxon>
        <taxon>Dalbergieae</taxon>
        <taxon>Pterocarpus clade</taxon>
        <taxon>Stylosanthes</taxon>
    </lineage>
</organism>
<comment type="caution">
    <text evidence="1">The sequence shown here is derived from an EMBL/GenBank/DDBJ whole genome shotgun (WGS) entry which is preliminary data.</text>
</comment>